<evidence type="ECO:0000313" key="2">
    <source>
        <dbReference type="Proteomes" id="UP000253472"/>
    </source>
</evidence>
<accession>A0A367XW73</accession>
<protein>
    <submittedName>
        <fullName evidence="1">Uncharacterized protein</fullName>
    </submittedName>
</protein>
<proteinExistence type="predicted"/>
<dbReference type="AlphaFoldDB" id="A0A367XW73"/>
<sequence>MLNESQEDFLLNRYSGIIKEYKKRIPGFVRWQDDAQQRFFKRIKNTNFQFTIKSMEQNSCFTNYQFTRLHLKTYYVYRGSRCLINLFNFKKLTKLTIDFLYPGYYIPNGKDCAQVDRIKVLHVEHRQTPQQ</sequence>
<comment type="caution">
    <text evidence="1">The sequence shown here is derived from an EMBL/GenBank/DDBJ whole genome shotgun (WGS) entry which is preliminary data.</text>
</comment>
<name>A0A367XW73_9ASCO</name>
<dbReference type="Proteomes" id="UP000253472">
    <property type="component" value="Unassembled WGS sequence"/>
</dbReference>
<dbReference type="EMBL" id="QLNQ01000028">
    <property type="protein sequence ID" value="RCK57857.1"/>
    <property type="molecule type" value="Genomic_DNA"/>
</dbReference>
<organism evidence="1 2">
    <name type="scientific">Candida viswanathii</name>
    <dbReference type="NCBI Taxonomy" id="5486"/>
    <lineage>
        <taxon>Eukaryota</taxon>
        <taxon>Fungi</taxon>
        <taxon>Dikarya</taxon>
        <taxon>Ascomycota</taxon>
        <taxon>Saccharomycotina</taxon>
        <taxon>Pichiomycetes</taxon>
        <taxon>Debaryomycetaceae</taxon>
        <taxon>Candida/Lodderomyces clade</taxon>
        <taxon>Candida</taxon>
    </lineage>
</organism>
<dbReference type="OrthoDB" id="4025093at2759"/>
<reference evidence="1 2" key="1">
    <citation type="submission" date="2018-06" db="EMBL/GenBank/DDBJ databases">
        <title>Whole genome sequencing of Candida tropicalis (genome annotated by CSBL at Korea University).</title>
        <authorList>
            <person name="Ahn J."/>
        </authorList>
    </citation>
    <scope>NUCLEOTIDE SEQUENCE [LARGE SCALE GENOMIC DNA]</scope>
    <source>
        <strain evidence="1 2">ATCC 20962</strain>
    </source>
</reference>
<gene>
    <name evidence="1" type="ORF">Cantr_06724</name>
</gene>
<evidence type="ECO:0000313" key="1">
    <source>
        <dbReference type="EMBL" id="RCK57857.1"/>
    </source>
</evidence>
<keyword evidence="2" id="KW-1185">Reference proteome</keyword>